<evidence type="ECO:0000256" key="3">
    <source>
        <dbReference type="ARBA" id="ARBA00022679"/>
    </source>
</evidence>
<evidence type="ECO:0000313" key="4">
    <source>
        <dbReference type="EMBL" id="GAF69048.1"/>
    </source>
</evidence>
<organism evidence="4">
    <name type="scientific">marine sediment metagenome</name>
    <dbReference type="NCBI Taxonomy" id="412755"/>
    <lineage>
        <taxon>unclassified sequences</taxon>
        <taxon>metagenomes</taxon>
        <taxon>ecological metagenomes</taxon>
    </lineage>
</organism>
<name>X0RJT8_9ZZZZ</name>
<feature type="non-terminal residue" evidence="4">
    <location>
        <position position="217"/>
    </location>
</feature>
<dbReference type="InterPro" id="IPR010426">
    <property type="entry name" value="MTTB_MeTrfase"/>
</dbReference>
<reference evidence="4" key="1">
    <citation type="journal article" date="2014" name="Front. Microbiol.">
        <title>High frequency of phylogenetically diverse reductive dehalogenase-homologous genes in deep subseafloor sedimentary metagenomes.</title>
        <authorList>
            <person name="Kawai M."/>
            <person name="Futagami T."/>
            <person name="Toyoda A."/>
            <person name="Takaki Y."/>
            <person name="Nishi S."/>
            <person name="Hori S."/>
            <person name="Arai W."/>
            <person name="Tsubouchi T."/>
            <person name="Morono Y."/>
            <person name="Uchiyama I."/>
            <person name="Ito T."/>
            <person name="Fujiyama A."/>
            <person name="Inagaki F."/>
            <person name="Takami H."/>
        </authorList>
    </citation>
    <scope>NUCLEOTIDE SEQUENCE</scope>
    <source>
        <strain evidence="4">Expedition CK06-06</strain>
    </source>
</reference>
<accession>X0RJT8</accession>
<keyword evidence="3" id="KW-0808">Transferase</keyword>
<evidence type="ECO:0008006" key="5">
    <source>
        <dbReference type="Google" id="ProtNLM"/>
    </source>
</evidence>
<proteinExistence type="inferred from homology"/>
<dbReference type="GO" id="GO:0032259">
    <property type="term" value="P:methylation"/>
    <property type="evidence" value="ECO:0007669"/>
    <property type="project" value="UniProtKB-KW"/>
</dbReference>
<gene>
    <name evidence="4" type="ORF">S01H1_12578</name>
</gene>
<dbReference type="GO" id="GO:0008168">
    <property type="term" value="F:methyltransferase activity"/>
    <property type="evidence" value="ECO:0007669"/>
    <property type="project" value="UniProtKB-KW"/>
</dbReference>
<protein>
    <recommendedName>
        <fullName evidence="5">Trimethylamine methyltransferase</fullName>
    </recommendedName>
</protein>
<dbReference type="GO" id="GO:0015948">
    <property type="term" value="P:methanogenesis"/>
    <property type="evidence" value="ECO:0007669"/>
    <property type="project" value="InterPro"/>
</dbReference>
<comment type="similarity">
    <text evidence="1">Belongs to the trimethylamine methyltransferase family.</text>
</comment>
<evidence type="ECO:0000256" key="1">
    <source>
        <dbReference type="ARBA" id="ARBA00007137"/>
    </source>
</evidence>
<comment type="caution">
    <text evidence="4">The sequence shown here is derived from an EMBL/GenBank/DDBJ whole genome shotgun (WGS) entry which is preliminary data.</text>
</comment>
<sequence>MASSEDIAYIHSATLELLSEKGASFEDREAIDLLLTAGAESGVNERITIPESLVQQTINSAPSLIQIYSRNGREAMRLGDNNVYCGTGSDCLFVIDSETGERRSALKQDIETFTRLSDALPNIDFILSMGVASNVPTQTADLHHFQAMVYNTTKPIVFTIVDQRNMPLIIDFASKIAGNYQTLKEHPFLIHFAMPSPPLHHSQTALQNMIFCARSGI</sequence>
<dbReference type="Gene3D" id="3.20.20.480">
    <property type="entry name" value="Trimethylamine methyltransferase-like"/>
    <property type="match status" value="1"/>
</dbReference>
<keyword evidence="2" id="KW-0489">Methyltransferase</keyword>
<evidence type="ECO:0000256" key="2">
    <source>
        <dbReference type="ARBA" id="ARBA00022603"/>
    </source>
</evidence>
<dbReference type="Pfam" id="PF06253">
    <property type="entry name" value="MTTB"/>
    <property type="match status" value="1"/>
</dbReference>
<dbReference type="EMBL" id="BARS01006463">
    <property type="protein sequence ID" value="GAF69048.1"/>
    <property type="molecule type" value="Genomic_DNA"/>
</dbReference>
<dbReference type="AlphaFoldDB" id="X0RJT8"/>
<dbReference type="InterPro" id="IPR038601">
    <property type="entry name" value="MttB-like_sf"/>
</dbReference>